<dbReference type="GO" id="GO:0005886">
    <property type="term" value="C:plasma membrane"/>
    <property type="evidence" value="ECO:0007669"/>
    <property type="project" value="TreeGrafter"/>
</dbReference>
<dbReference type="SMART" id="SM00267">
    <property type="entry name" value="GGDEF"/>
    <property type="match status" value="1"/>
</dbReference>
<keyword evidence="4" id="KW-0812">Transmembrane</keyword>
<protein>
    <recommendedName>
        <fullName evidence="2">diguanylate cyclase</fullName>
        <ecNumber evidence="2">2.7.7.65</ecNumber>
    </recommendedName>
</protein>
<dbReference type="OrthoDB" id="9812260at2"/>
<keyword evidence="4" id="KW-0472">Membrane</keyword>
<feature type="transmembrane region" description="Helical" evidence="4">
    <location>
        <begin position="45"/>
        <end position="62"/>
    </location>
</feature>
<dbReference type="GO" id="GO:0043709">
    <property type="term" value="P:cell adhesion involved in single-species biofilm formation"/>
    <property type="evidence" value="ECO:0007669"/>
    <property type="project" value="TreeGrafter"/>
</dbReference>
<dbReference type="RefSeq" id="WP_126519322.1">
    <property type="nucleotide sequence ID" value="NZ_RXNU01000002.1"/>
</dbReference>
<feature type="transmembrane region" description="Helical" evidence="4">
    <location>
        <begin position="96"/>
        <end position="111"/>
    </location>
</feature>
<dbReference type="Proteomes" id="UP000267448">
    <property type="component" value="Unassembled WGS sequence"/>
</dbReference>
<evidence type="ECO:0000313" key="6">
    <source>
        <dbReference type="EMBL" id="RTR40254.1"/>
    </source>
</evidence>
<dbReference type="NCBIfam" id="TIGR00254">
    <property type="entry name" value="GGDEF"/>
    <property type="match status" value="1"/>
</dbReference>
<feature type="transmembrane region" description="Helical" evidence="4">
    <location>
        <begin position="20"/>
        <end position="39"/>
    </location>
</feature>
<dbReference type="Pfam" id="PF20966">
    <property type="entry name" value="MASE6"/>
    <property type="match status" value="1"/>
</dbReference>
<reference evidence="6 7" key="1">
    <citation type="submission" date="2018-12" db="EMBL/GenBank/DDBJ databases">
        <authorList>
            <person name="Yu L."/>
        </authorList>
    </citation>
    <scope>NUCLEOTIDE SEQUENCE [LARGE SCALE GENOMIC DNA]</scope>
    <source>
        <strain evidence="6 7">HAW-EB2</strain>
    </source>
</reference>
<gene>
    <name evidence="6" type="ORF">EKG38_05945</name>
</gene>
<name>A0A431WXM0_9GAMM</name>
<dbReference type="Gene3D" id="3.30.70.270">
    <property type="match status" value="1"/>
</dbReference>
<dbReference type="PANTHER" id="PTHR45138">
    <property type="entry name" value="REGULATORY COMPONENTS OF SENSORY TRANSDUCTION SYSTEM"/>
    <property type="match status" value="1"/>
</dbReference>
<dbReference type="PANTHER" id="PTHR45138:SF9">
    <property type="entry name" value="DIGUANYLATE CYCLASE DGCM-RELATED"/>
    <property type="match status" value="1"/>
</dbReference>
<dbReference type="InterPro" id="IPR029787">
    <property type="entry name" value="Nucleotide_cyclase"/>
</dbReference>
<evidence type="ECO:0000256" key="4">
    <source>
        <dbReference type="SAM" id="Phobius"/>
    </source>
</evidence>
<dbReference type="SUPFAM" id="SSF55073">
    <property type="entry name" value="Nucleotide cyclase"/>
    <property type="match status" value="1"/>
</dbReference>
<dbReference type="FunFam" id="3.30.70.270:FF:000001">
    <property type="entry name" value="Diguanylate cyclase domain protein"/>
    <property type="match status" value="1"/>
</dbReference>
<dbReference type="PROSITE" id="PS50887">
    <property type="entry name" value="GGDEF"/>
    <property type="match status" value="1"/>
</dbReference>
<keyword evidence="7" id="KW-1185">Reference proteome</keyword>
<keyword evidence="4" id="KW-1133">Transmembrane helix</keyword>
<dbReference type="Pfam" id="PF00990">
    <property type="entry name" value="GGDEF"/>
    <property type="match status" value="1"/>
</dbReference>
<feature type="transmembrane region" description="Helical" evidence="4">
    <location>
        <begin position="142"/>
        <end position="164"/>
    </location>
</feature>
<organism evidence="6 7">
    <name type="scientific">Shewanella canadensis</name>
    <dbReference type="NCBI Taxonomy" id="271096"/>
    <lineage>
        <taxon>Bacteria</taxon>
        <taxon>Pseudomonadati</taxon>
        <taxon>Pseudomonadota</taxon>
        <taxon>Gammaproteobacteria</taxon>
        <taxon>Alteromonadales</taxon>
        <taxon>Shewanellaceae</taxon>
        <taxon>Shewanella</taxon>
    </lineage>
</organism>
<comment type="caution">
    <text evidence="6">The sequence shown here is derived from an EMBL/GenBank/DDBJ whole genome shotgun (WGS) entry which is preliminary data.</text>
</comment>
<dbReference type="InterPro" id="IPR050469">
    <property type="entry name" value="Diguanylate_Cyclase"/>
</dbReference>
<comment type="cofactor">
    <cofactor evidence="1">
        <name>Mg(2+)</name>
        <dbReference type="ChEBI" id="CHEBI:18420"/>
    </cofactor>
</comment>
<evidence type="ECO:0000259" key="5">
    <source>
        <dbReference type="PROSITE" id="PS50887"/>
    </source>
</evidence>
<evidence type="ECO:0000256" key="2">
    <source>
        <dbReference type="ARBA" id="ARBA00012528"/>
    </source>
</evidence>
<dbReference type="InterPro" id="IPR048435">
    <property type="entry name" value="MASE6"/>
</dbReference>
<evidence type="ECO:0000256" key="3">
    <source>
        <dbReference type="ARBA" id="ARBA00034247"/>
    </source>
</evidence>
<feature type="transmembrane region" description="Helical" evidence="4">
    <location>
        <begin position="71"/>
        <end position="90"/>
    </location>
</feature>
<dbReference type="EMBL" id="RXNU01000002">
    <property type="protein sequence ID" value="RTR40254.1"/>
    <property type="molecule type" value="Genomic_DNA"/>
</dbReference>
<proteinExistence type="predicted"/>
<accession>A0A431WXM0</accession>
<feature type="domain" description="GGDEF" evidence="5">
    <location>
        <begin position="209"/>
        <end position="340"/>
    </location>
</feature>
<dbReference type="InterPro" id="IPR000160">
    <property type="entry name" value="GGDEF_dom"/>
</dbReference>
<dbReference type="CDD" id="cd01949">
    <property type="entry name" value="GGDEF"/>
    <property type="match status" value="1"/>
</dbReference>
<feature type="transmembrane region" description="Helical" evidence="4">
    <location>
        <begin position="118"/>
        <end position="136"/>
    </location>
</feature>
<dbReference type="GO" id="GO:1902201">
    <property type="term" value="P:negative regulation of bacterial-type flagellum-dependent cell motility"/>
    <property type="evidence" value="ECO:0007669"/>
    <property type="project" value="TreeGrafter"/>
</dbReference>
<evidence type="ECO:0000256" key="1">
    <source>
        <dbReference type="ARBA" id="ARBA00001946"/>
    </source>
</evidence>
<dbReference type="AlphaFoldDB" id="A0A431WXM0"/>
<dbReference type="InterPro" id="IPR043128">
    <property type="entry name" value="Rev_trsase/Diguanyl_cyclase"/>
</dbReference>
<comment type="catalytic activity">
    <reaction evidence="3">
        <text>2 GTP = 3',3'-c-di-GMP + 2 diphosphate</text>
        <dbReference type="Rhea" id="RHEA:24898"/>
        <dbReference type="ChEBI" id="CHEBI:33019"/>
        <dbReference type="ChEBI" id="CHEBI:37565"/>
        <dbReference type="ChEBI" id="CHEBI:58805"/>
        <dbReference type="EC" id="2.7.7.65"/>
    </reaction>
</comment>
<evidence type="ECO:0000313" key="7">
    <source>
        <dbReference type="Proteomes" id="UP000267448"/>
    </source>
</evidence>
<dbReference type="GO" id="GO:0052621">
    <property type="term" value="F:diguanylate cyclase activity"/>
    <property type="evidence" value="ECO:0007669"/>
    <property type="project" value="UniProtKB-EC"/>
</dbReference>
<sequence>MEVLKLWSEELEYRRSAFRVTLIVIAAAASIFTLFNWLIGLKSYALTELILALLSLGILSVVRTTQYLHRWTLLFLFAFYGVILLGISFASFRSGLFAWIFVFPILSYLLLGRRSGQAVTLCYVSLGLSILGWRLWLNDPNIHLVAMANYGLCAAAIWGVAHVYESKREEVVERLQNMAARDPLTGLYNRLHLESVFEQITQNESSSDSSLFMLLIDLDHFKSVNDSYGHEVGDKVLVRVAELIKQTIGENDWGFRVGGEEFCLLLPDTNHASVQEIAQRLQQVIEGSAVSVGEHKVSTTASIGIAQWPESGSLMQSLYRTADRRLYRAKELGRNRVVCD</sequence>
<dbReference type="EC" id="2.7.7.65" evidence="2"/>